<feature type="domain" description="Ice-binding protein C-terminal" evidence="1">
    <location>
        <begin position="306"/>
        <end position="328"/>
    </location>
</feature>
<dbReference type="AlphaFoldDB" id="A0A518K3U6"/>
<protein>
    <recommendedName>
        <fullName evidence="1">Ice-binding protein C-terminal domain-containing protein</fullName>
    </recommendedName>
</protein>
<dbReference type="InterPro" id="IPR013424">
    <property type="entry name" value="Ice-binding_C"/>
</dbReference>
<name>A0A518K3U6_9BACT</name>
<dbReference type="RefSeq" id="WP_145107369.1">
    <property type="nucleotide sequence ID" value="NZ_CP036349.1"/>
</dbReference>
<dbReference type="Proteomes" id="UP000316426">
    <property type="component" value="Chromosome"/>
</dbReference>
<organism evidence="2 3">
    <name type="scientific">Botrimarina mediterranea</name>
    <dbReference type="NCBI Taxonomy" id="2528022"/>
    <lineage>
        <taxon>Bacteria</taxon>
        <taxon>Pseudomonadati</taxon>
        <taxon>Planctomycetota</taxon>
        <taxon>Planctomycetia</taxon>
        <taxon>Pirellulales</taxon>
        <taxon>Lacipirellulaceae</taxon>
        <taxon>Botrimarina</taxon>
    </lineage>
</organism>
<dbReference type="EMBL" id="CP036349">
    <property type="protein sequence ID" value="QDV72449.1"/>
    <property type="molecule type" value="Genomic_DNA"/>
</dbReference>
<reference evidence="2 3" key="1">
    <citation type="submission" date="2019-02" db="EMBL/GenBank/DDBJ databases">
        <title>Deep-cultivation of Planctomycetes and their phenomic and genomic characterization uncovers novel biology.</title>
        <authorList>
            <person name="Wiegand S."/>
            <person name="Jogler M."/>
            <person name="Boedeker C."/>
            <person name="Pinto D."/>
            <person name="Vollmers J."/>
            <person name="Rivas-Marin E."/>
            <person name="Kohn T."/>
            <person name="Peeters S.H."/>
            <person name="Heuer A."/>
            <person name="Rast P."/>
            <person name="Oberbeckmann S."/>
            <person name="Bunk B."/>
            <person name="Jeske O."/>
            <person name="Meyerdierks A."/>
            <person name="Storesund J.E."/>
            <person name="Kallscheuer N."/>
            <person name="Luecker S."/>
            <person name="Lage O.M."/>
            <person name="Pohl T."/>
            <person name="Merkel B.J."/>
            <person name="Hornburger P."/>
            <person name="Mueller R.-W."/>
            <person name="Bruemmer F."/>
            <person name="Labrenz M."/>
            <person name="Spormann A.M."/>
            <person name="Op den Camp H."/>
            <person name="Overmann J."/>
            <person name="Amann R."/>
            <person name="Jetten M.S.M."/>
            <person name="Mascher T."/>
            <person name="Medema M.H."/>
            <person name="Devos D.P."/>
            <person name="Kaster A.-K."/>
            <person name="Ovreas L."/>
            <person name="Rohde M."/>
            <person name="Galperin M.Y."/>
            <person name="Jogler C."/>
        </authorList>
    </citation>
    <scope>NUCLEOTIDE SEQUENCE [LARGE SCALE GENOMIC DNA]</scope>
    <source>
        <strain evidence="2 3">Spa11</strain>
    </source>
</reference>
<keyword evidence="3" id="KW-1185">Reference proteome</keyword>
<sequence>MTTSTNNKLPRLMGALLVIAGIGSLGGTSHATLLAYDPFKYGDVAVPSEGQYAIGDEASGVNVLGGQNPTVGPTAFYTGPWIQSGGDSQAVKAIPSLAYPDFPLGVGGVQEETVQFNCCTFGRSGRAIAGGLGGGGARTVYESFLINFGTQGTDAPTDFGMRGHELWNGGVGDSFKAVDLFVNHFSGVEDLSLTVTTGSGASTVAVGGGGLDLNALAASNDGVHLVVMKYEFNPIAPDVVSVYLDPTGNVEPLTPDAQIAVPTSDLFITHQGAFTNFTFSGSGHVPGAIDEIRWGETFATVRPLGVPEPASLVLLGLGITVNLATRRRA</sequence>
<proteinExistence type="predicted"/>
<dbReference type="NCBIfam" id="TIGR02595">
    <property type="entry name" value="PEP_CTERM"/>
    <property type="match status" value="1"/>
</dbReference>
<accession>A0A518K3U6</accession>
<dbReference type="KEGG" id="bmei:Spa11_06260"/>
<dbReference type="Pfam" id="PF07589">
    <property type="entry name" value="PEP-CTERM"/>
    <property type="match status" value="1"/>
</dbReference>
<evidence type="ECO:0000313" key="3">
    <source>
        <dbReference type="Proteomes" id="UP000316426"/>
    </source>
</evidence>
<evidence type="ECO:0000313" key="2">
    <source>
        <dbReference type="EMBL" id="QDV72449.1"/>
    </source>
</evidence>
<gene>
    <name evidence="2" type="ORF">Spa11_06260</name>
</gene>
<evidence type="ECO:0000259" key="1">
    <source>
        <dbReference type="Pfam" id="PF07589"/>
    </source>
</evidence>